<dbReference type="PANTHER" id="PTHR35662:SF1">
    <property type="entry name" value="INTERACTOR OF HORMAD1 PROTEIN 1"/>
    <property type="match status" value="1"/>
</dbReference>
<dbReference type="PANTHER" id="PTHR35662">
    <property type="entry name" value="INTERACTOR OF HORMAD1 PROTEIN 1"/>
    <property type="match status" value="1"/>
</dbReference>
<reference evidence="2 3" key="1">
    <citation type="journal article" date="2023" name="bioRxiv">
        <title>Conserved and derived expression patterns and positive selection on dental genes reveal complex evolutionary context of ever-growing rodent molars.</title>
        <authorList>
            <person name="Calamari Z.T."/>
            <person name="Song A."/>
            <person name="Cohen E."/>
            <person name="Akter M."/>
            <person name="Roy R.D."/>
            <person name="Hallikas O."/>
            <person name="Christensen M.M."/>
            <person name="Li P."/>
            <person name="Marangoni P."/>
            <person name="Jernvall J."/>
            <person name="Klein O.D."/>
        </authorList>
    </citation>
    <scope>NUCLEOTIDE SEQUENCE [LARGE SCALE GENOMIC DNA]</scope>
    <source>
        <strain evidence="2">V071</strain>
    </source>
</reference>
<feature type="region of interest" description="Disordered" evidence="1">
    <location>
        <begin position="582"/>
        <end position="602"/>
    </location>
</feature>
<organism evidence="2 3">
    <name type="scientific">Myodes glareolus</name>
    <name type="common">Bank vole</name>
    <name type="synonym">Clethrionomys glareolus</name>
    <dbReference type="NCBI Taxonomy" id="447135"/>
    <lineage>
        <taxon>Eukaryota</taxon>
        <taxon>Metazoa</taxon>
        <taxon>Chordata</taxon>
        <taxon>Craniata</taxon>
        <taxon>Vertebrata</taxon>
        <taxon>Euteleostomi</taxon>
        <taxon>Mammalia</taxon>
        <taxon>Eutheria</taxon>
        <taxon>Euarchontoglires</taxon>
        <taxon>Glires</taxon>
        <taxon>Rodentia</taxon>
        <taxon>Myomorpha</taxon>
        <taxon>Muroidea</taxon>
        <taxon>Cricetidae</taxon>
        <taxon>Arvicolinae</taxon>
        <taxon>Myodes</taxon>
    </lineage>
</organism>
<name>A0AAW0HDA3_MYOGA</name>
<dbReference type="GO" id="GO:0006310">
    <property type="term" value="P:DNA recombination"/>
    <property type="evidence" value="ECO:0007669"/>
    <property type="project" value="InterPro"/>
</dbReference>
<feature type="compositionally biased region" description="Basic and acidic residues" evidence="1">
    <location>
        <begin position="478"/>
        <end position="492"/>
    </location>
</feature>
<dbReference type="EMBL" id="JBBHLL010000539">
    <property type="protein sequence ID" value="KAK7800665.1"/>
    <property type="molecule type" value="Genomic_DNA"/>
</dbReference>
<feature type="compositionally biased region" description="Polar residues" evidence="1">
    <location>
        <begin position="324"/>
        <end position="338"/>
    </location>
</feature>
<feature type="region of interest" description="Disordered" evidence="1">
    <location>
        <begin position="442"/>
        <end position="503"/>
    </location>
</feature>
<gene>
    <name evidence="2" type="ORF">U0070_022237</name>
</gene>
<proteinExistence type="predicted"/>
<feature type="compositionally biased region" description="Acidic residues" evidence="1">
    <location>
        <begin position="593"/>
        <end position="602"/>
    </location>
</feature>
<evidence type="ECO:0000256" key="1">
    <source>
        <dbReference type="SAM" id="MobiDB-lite"/>
    </source>
</evidence>
<dbReference type="Pfam" id="PF15771">
    <property type="entry name" value="IHO1"/>
    <property type="match status" value="1"/>
</dbReference>
<dbReference type="GO" id="GO:0000794">
    <property type="term" value="C:condensed nuclear chromosome"/>
    <property type="evidence" value="ECO:0007669"/>
    <property type="project" value="TreeGrafter"/>
</dbReference>
<dbReference type="Proteomes" id="UP001488838">
    <property type="component" value="Unassembled WGS sequence"/>
</dbReference>
<feature type="compositionally biased region" description="Basic residues" evidence="1">
    <location>
        <begin position="454"/>
        <end position="477"/>
    </location>
</feature>
<feature type="region of interest" description="Disordered" evidence="1">
    <location>
        <begin position="516"/>
        <end position="560"/>
    </location>
</feature>
<evidence type="ECO:0000313" key="3">
    <source>
        <dbReference type="Proteomes" id="UP001488838"/>
    </source>
</evidence>
<evidence type="ECO:0000313" key="2">
    <source>
        <dbReference type="EMBL" id="KAK7800665.1"/>
    </source>
</evidence>
<dbReference type="InterPro" id="IPR031529">
    <property type="entry name" value="IHO1"/>
</dbReference>
<dbReference type="AlphaFoldDB" id="A0AAW0HDA3"/>
<keyword evidence="3" id="KW-1185">Reference proteome</keyword>
<protein>
    <recommendedName>
        <fullName evidence="4">Interactor of HORMAD1 protein 1</fullName>
    </recommendedName>
</protein>
<dbReference type="GO" id="GO:0007129">
    <property type="term" value="P:homologous chromosome pairing at meiosis"/>
    <property type="evidence" value="ECO:0007669"/>
    <property type="project" value="TreeGrafter"/>
</dbReference>
<feature type="region of interest" description="Disordered" evidence="1">
    <location>
        <begin position="314"/>
        <end position="344"/>
    </location>
</feature>
<comment type="caution">
    <text evidence="2">The sequence shown here is derived from an EMBL/GenBank/DDBJ whole genome shotgun (WGS) entry which is preliminary data.</text>
</comment>
<accession>A0AAW0HDA3</accession>
<sequence length="602" mass="67627">MAKIKNIDDSLCWRAGDDVKSIKMNFNVWNIKEMLSIPSGSGITKPSNWSSNQTDCSSLSDSQFLFGSQFCSENSEILSTSLDTGAYSRHPKQTQQNSVDNEPSIFTKYQTKPQLFGGDTKDEDLFSLPLPVGKSKGLLKQFEEKKRRATDKCDSDMLYNFISHFQEVIHKLQTSVEKSEEHFSMRSQSILDSLETLAKTFQETAQVQRDLMFEAVRDKGNMEQAVLEIQKKSEARQTEFMEMKSNLKNLEVLVAQQSKDFQQLSEKLGQLNVPGVIEELKKLISAPQVAGHLKDSTSQTSPALTQSLHLTRQEKCTAEEPAAQQGQVSPSGNPSRSSQRPRELGVWDEGAENDVFQNATLPADGPHRENEHLKNKNLKTYCKNWVITTRNLNNHCSDPPSQKTGRDQDLIAQEASQLDLNKFEFRMKNVCSQNENENMCSDQFEQSATEQKGKTRGKGRKGKKQQPRKSQRSRLPARKKEQTPRKACDFISKHCSPQSPVSSLHGPLIYWQAPRTSTKSASHIPGGTVRNSKTARAAQGRTLQSTQHSSPDHACLSSSSQGDEQINWFIDLSLENPEPPLYKKGGKNLLCDPDFDSSDDNF</sequence>
<evidence type="ECO:0008006" key="4">
    <source>
        <dbReference type="Google" id="ProtNLM"/>
    </source>
</evidence>
<dbReference type="GO" id="GO:0042138">
    <property type="term" value="P:meiotic DNA double-strand break formation"/>
    <property type="evidence" value="ECO:0007669"/>
    <property type="project" value="InterPro"/>
</dbReference>